<evidence type="ECO:0000256" key="4">
    <source>
        <dbReference type="ARBA" id="ARBA00022989"/>
    </source>
</evidence>
<protein>
    <recommendedName>
        <fullName evidence="11">HlyIII-domain-containing protein</fullName>
    </recommendedName>
</protein>
<dbReference type="GO" id="GO:0016020">
    <property type="term" value="C:membrane"/>
    <property type="evidence" value="ECO:0007669"/>
    <property type="project" value="UniProtKB-SubCell"/>
</dbReference>
<evidence type="ECO:0000256" key="7">
    <source>
        <dbReference type="SAM" id="MobiDB-lite"/>
    </source>
</evidence>
<keyword evidence="6" id="KW-0862">Zinc</keyword>
<evidence type="ECO:0000256" key="1">
    <source>
        <dbReference type="ARBA" id="ARBA00004141"/>
    </source>
</evidence>
<name>A0AAV6IJ61_9ERIC</name>
<dbReference type="GO" id="GO:0009725">
    <property type="term" value="P:response to hormone"/>
    <property type="evidence" value="ECO:0007669"/>
    <property type="project" value="TreeGrafter"/>
</dbReference>
<dbReference type="PANTHER" id="PTHR20855:SF52">
    <property type="entry name" value="ADIPONECTIN RECEPTOR PROTEIN"/>
    <property type="match status" value="1"/>
</dbReference>
<dbReference type="GO" id="GO:0038023">
    <property type="term" value="F:signaling receptor activity"/>
    <property type="evidence" value="ECO:0007669"/>
    <property type="project" value="TreeGrafter"/>
</dbReference>
<feature type="transmembrane region" description="Helical" evidence="8">
    <location>
        <begin position="264"/>
        <end position="286"/>
    </location>
</feature>
<dbReference type="GO" id="GO:0046872">
    <property type="term" value="F:metal ion binding"/>
    <property type="evidence" value="ECO:0007669"/>
    <property type="project" value="UniProtKB-KW"/>
</dbReference>
<evidence type="ECO:0000256" key="8">
    <source>
        <dbReference type="SAM" id="Phobius"/>
    </source>
</evidence>
<feature type="transmembrane region" description="Helical" evidence="8">
    <location>
        <begin position="194"/>
        <end position="215"/>
    </location>
</feature>
<evidence type="ECO:0000256" key="6">
    <source>
        <dbReference type="PIRSR" id="PIRSR604254-1"/>
    </source>
</evidence>
<dbReference type="AlphaFoldDB" id="A0AAV6IJ61"/>
<comment type="subcellular location">
    <subcellularLocation>
        <location evidence="1">Membrane</location>
        <topology evidence="1">Multi-pass membrane protein</topology>
    </subcellularLocation>
</comment>
<dbReference type="PANTHER" id="PTHR20855">
    <property type="entry name" value="ADIPOR/PROGESTIN RECEPTOR-RELATED"/>
    <property type="match status" value="1"/>
</dbReference>
<dbReference type="InterPro" id="IPR004254">
    <property type="entry name" value="AdipoR/HlyIII-related"/>
</dbReference>
<keyword evidence="3 8" id="KW-0812">Transmembrane</keyword>
<dbReference type="Proteomes" id="UP000823749">
    <property type="component" value="Chromosome 10"/>
</dbReference>
<comment type="caution">
    <text evidence="9">The sequence shown here is derived from an EMBL/GenBank/DDBJ whole genome shotgun (WGS) entry which is preliminary data.</text>
</comment>
<accession>A0AAV6IJ61</accession>
<evidence type="ECO:0000256" key="2">
    <source>
        <dbReference type="ARBA" id="ARBA00007018"/>
    </source>
</evidence>
<reference evidence="9" key="1">
    <citation type="submission" date="2020-08" db="EMBL/GenBank/DDBJ databases">
        <title>Plant Genome Project.</title>
        <authorList>
            <person name="Zhang R.-G."/>
        </authorList>
    </citation>
    <scope>NUCLEOTIDE SEQUENCE</scope>
    <source>
        <strain evidence="9">WSP0</strain>
        <tissue evidence="9">Leaf</tissue>
    </source>
</reference>
<feature type="binding site" evidence="6">
    <location>
        <position position="266"/>
    </location>
    <ligand>
        <name>Zn(2+)</name>
        <dbReference type="ChEBI" id="CHEBI:29105"/>
    </ligand>
</feature>
<comment type="similarity">
    <text evidence="2">Belongs to the ADIPOR family.</text>
</comment>
<evidence type="ECO:0000313" key="9">
    <source>
        <dbReference type="EMBL" id="KAG5528408.1"/>
    </source>
</evidence>
<feature type="transmembrane region" description="Helical" evidence="8">
    <location>
        <begin position="221"/>
        <end position="243"/>
    </location>
</feature>
<gene>
    <name evidence="9" type="ORF">RHGRI_029173</name>
</gene>
<evidence type="ECO:0000313" key="10">
    <source>
        <dbReference type="Proteomes" id="UP000823749"/>
    </source>
</evidence>
<keyword evidence="10" id="KW-1185">Reference proteome</keyword>
<proteinExistence type="inferred from homology"/>
<organism evidence="9 10">
    <name type="scientific">Rhododendron griersonianum</name>
    <dbReference type="NCBI Taxonomy" id="479676"/>
    <lineage>
        <taxon>Eukaryota</taxon>
        <taxon>Viridiplantae</taxon>
        <taxon>Streptophyta</taxon>
        <taxon>Embryophyta</taxon>
        <taxon>Tracheophyta</taxon>
        <taxon>Spermatophyta</taxon>
        <taxon>Magnoliopsida</taxon>
        <taxon>eudicotyledons</taxon>
        <taxon>Gunneridae</taxon>
        <taxon>Pentapetalae</taxon>
        <taxon>asterids</taxon>
        <taxon>Ericales</taxon>
        <taxon>Ericaceae</taxon>
        <taxon>Ericoideae</taxon>
        <taxon>Rhodoreae</taxon>
        <taxon>Rhododendron</taxon>
    </lineage>
</organism>
<feature type="binding site" evidence="6">
    <location>
        <position position="262"/>
    </location>
    <ligand>
        <name>Zn(2+)</name>
        <dbReference type="ChEBI" id="CHEBI:29105"/>
    </ligand>
</feature>
<dbReference type="Pfam" id="PF03006">
    <property type="entry name" value="HlyIII"/>
    <property type="match status" value="1"/>
</dbReference>
<evidence type="ECO:0000256" key="3">
    <source>
        <dbReference type="ARBA" id="ARBA00022692"/>
    </source>
</evidence>
<evidence type="ECO:0000256" key="5">
    <source>
        <dbReference type="ARBA" id="ARBA00023136"/>
    </source>
</evidence>
<evidence type="ECO:0008006" key="11">
    <source>
        <dbReference type="Google" id="ProtNLM"/>
    </source>
</evidence>
<dbReference type="EMBL" id="JACTNZ010000010">
    <property type="protein sequence ID" value="KAG5528408.1"/>
    <property type="molecule type" value="Genomic_DNA"/>
</dbReference>
<keyword evidence="4 8" id="KW-1133">Transmembrane helix</keyword>
<dbReference type="GO" id="GO:0009744">
    <property type="term" value="P:response to sucrose"/>
    <property type="evidence" value="ECO:0007669"/>
    <property type="project" value="UniProtKB-ARBA"/>
</dbReference>
<sequence length="292" mass="32806">MKVPKVVDFHSLQHIPDVLNRADLHKLHAELLACLPSLPNMPDLHRLREELTKSLPSMGLLPSPSTWHVVDLLTKCLPERLFHVNHTDVGVLWTAKEDLANAIAPLMFRPITRWPFFAYFRAIPRGFHTSCIGSTMLESQLSSQPLSTLPSTTPSCATPSSATSTLDSSPFRIAVMLASLLPVFQKPEYRHIRASLFFGIGVSAIAPILHKLILFRNRPEAIYTTGYEVLMGLFYGLGALIYAMRIPERWMPGKFDIAGQSHHIFHVLAVAGVFTHYRAGLVYLRWRDMEGC</sequence>
<feature type="region of interest" description="Disordered" evidence="7">
    <location>
        <begin position="144"/>
        <end position="164"/>
    </location>
</feature>
<keyword evidence="5 8" id="KW-0472">Membrane</keyword>
<keyword evidence="6" id="KW-0479">Metal-binding</keyword>